<evidence type="ECO:0000313" key="5">
    <source>
        <dbReference type="EMBL" id="GAA1502686.1"/>
    </source>
</evidence>
<gene>
    <name evidence="5" type="ORF">GCM10009802_59680</name>
</gene>
<dbReference type="PROSITE" id="PS00893">
    <property type="entry name" value="NUDIX_BOX"/>
    <property type="match status" value="1"/>
</dbReference>
<organism evidence="5 6">
    <name type="scientific">Streptomyces synnematoformans</name>
    <dbReference type="NCBI Taxonomy" id="415721"/>
    <lineage>
        <taxon>Bacteria</taxon>
        <taxon>Bacillati</taxon>
        <taxon>Actinomycetota</taxon>
        <taxon>Actinomycetes</taxon>
        <taxon>Kitasatosporales</taxon>
        <taxon>Streptomycetaceae</taxon>
        <taxon>Streptomyces</taxon>
    </lineage>
</organism>
<dbReference type="Gene3D" id="3.90.79.10">
    <property type="entry name" value="Nucleoside Triphosphate Pyrophosphohydrolase"/>
    <property type="match status" value="1"/>
</dbReference>
<keyword evidence="6" id="KW-1185">Reference proteome</keyword>
<dbReference type="Proteomes" id="UP001500443">
    <property type="component" value="Unassembled WGS sequence"/>
</dbReference>
<comment type="similarity">
    <text evidence="1">Belongs to the Nudix hydrolase family.</text>
</comment>
<keyword evidence="2" id="KW-0378">Hydrolase</keyword>
<dbReference type="PANTHER" id="PTHR43736">
    <property type="entry name" value="ADP-RIBOSE PYROPHOSPHATASE"/>
    <property type="match status" value="1"/>
</dbReference>
<sequence>MSTEAAKAAPQGGLPRPHRHQEIVDVHLMLFRRAPGPEVLLARRAGTGYADGLLNLPSGHLEEGEDVRAAVLREAAEEIGLVLAPEQVAAALVIQHKPPVGRPRMGWFFAAELPPGARPVNAEPDKCAGIGWYPLDDLPDDTVAYCRAGLEAHRAGQRFVLHWHGPEDSIASGPQVPSRAVVLPQTDGPP</sequence>
<feature type="domain" description="Nudix hydrolase" evidence="4">
    <location>
        <begin position="21"/>
        <end position="155"/>
    </location>
</feature>
<protein>
    <recommendedName>
        <fullName evidence="4">Nudix hydrolase domain-containing protein</fullName>
    </recommendedName>
</protein>
<reference evidence="5 6" key="1">
    <citation type="journal article" date="2019" name="Int. J. Syst. Evol. Microbiol.">
        <title>The Global Catalogue of Microorganisms (GCM) 10K type strain sequencing project: providing services to taxonomists for standard genome sequencing and annotation.</title>
        <authorList>
            <consortium name="The Broad Institute Genomics Platform"/>
            <consortium name="The Broad Institute Genome Sequencing Center for Infectious Disease"/>
            <person name="Wu L."/>
            <person name="Ma J."/>
        </authorList>
    </citation>
    <scope>NUCLEOTIDE SEQUENCE [LARGE SCALE GENOMIC DNA]</scope>
    <source>
        <strain evidence="5 6">JCM 15481</strain>
    </source>
</reference>
<proteinExistence type="inferred from homology"/>
<dbReference type="InterPro" id="IPR000086">
    <property type="entry name" value="NUDIX_hydrolase_dom"/>
</dbReference>
<dbReference type="InterPro" id="IPR020084">
    <property type="entry name" value="NUDIX_hydrolase_CS"/>
</dbReference>
<evidence type="ECO:0000259" key="4">
    <source>
        <dbReference type="PROSITE" id="PS51462"/>
    </source>
</evidence>
<evidence type="ECO:0000256" key="3">
    <source>
        <dbReference type="SAM" id="MobiDB-lite"/>
    </source>
</evidence>
<dbReference type="RefSeq" id="WP_425582480.1">
    <property type="nucleotide sequence ID" value="NZ_BAAAPF010000336.1"/>
</dbReference>
<comment type="caution">
    <text evidence="5">The sequence shown here is derived from an EMBL/GenBank/DDBJ whole genome shotgun (WGS) entry which is preliminary data.</text>
</comment>
<accession>A0ABN1ZRI4</accession>
<name>A0ABN1ZRI4_9ACTN</name>
<evidence type="ECO:0000256" key="1">
    <source>
        <dbReference type="ARBA" id="ARBA00005582"/>
    </source>
</evidence>
<dbReference type="InterPro" id="IPR015797">
    <property type="entry name" value="NUDIX_hydrolase-like_dom_sf"/>
</dbReference>
<dbReference type="CDD" id="cd04683">
    <property type="entry name" value="NUDIX_Hydrolase"/>
    <property type="match status" value="1"/>
</dbReference>
<dbReference type="EMBL" id="BAAAPF010000336">
    <property type="protein sequence ID" value="GAA1502686.1"/>
    <property type="molecule type" value="Genomic_DNA"/>
</dbReference>
<dbReference type="SUPFAM" id="SSF55811">
    <property type="entry name" value="Nudix"/>
    <property type="match status" value="1"/>
</dbReference>
<evidence type="ECO:0000313" key="6">
    <source>
        <dbReference type="Proteomes" id="UP001500443"/>
    </source>
</evidence>
<feature type="region of interest" description="Disordered" evidence="3">
    <location>
        <begin position="171"/>
        <end position="190"/>
    </location>
</feature>
<evidence type="ECO:0000256" key="2">
    <source>
        <dbReference type="ARBA" id="ARBA00022801"/>
    </source>
</evidence>
<dbReference type="Pfam" id="PF00293">
    <property type="entry name" value="NUDIX"/>
    <property type="match status" value="1"/>
</dbReference>
<dbReference type="PANTHER" id="PTHR43736:SF1">
    <property type="entry name" value="DIHYDRONEOPTERIN TRIPHOSPHATE DIPHOSPHATASE"/>
    <property type="match status" value="1"/>
</dbReference>
<dbReference type="PROSITE" id="PS51462">
    <property type="entry name" value="NUDIX"/>
    <property type="match status" value="1"/>
</dbReference>